<feature type="compositionally biased region" description="Polar residues" evidence="1">
    <location>
        <begin position="1"/>
        <end position="12"/>
    </location>
</feature>
<dbReference type="EMBL" id="CAADFX010000029">
    <property type="protein sequence ID" value="VFK55235.1"/>
    <property type="molecule type" value="Genomic_DNA"/>
</dbReference>
<reference evidence="2" key="1">
    <citation type="submission" date="2019-02" db="EMBL/GenBank/DDBJ databases">
        <authorList>
            <person name="Gruber-Vodicka R. H."/>
            <person name="Seah K. B. B."/>
        </authorList>
    </citation>
    <scope>NUCLEOTIDE SEQUENCE</scope>
    <source>
        <strain evidence="2">BECK_BY1</strain>
    </source>
</reference>
<gene>
    <name evidence="2" type="ORF">BECKTUN1418D_GA0071000_102912</name>
</gene>
<evidence type="ECO:0000313" key="2">
    <source>
        <dbReference type="EMBL" id="VFK55235.1"/>
    </source>
</evidence>
<proteinExistence type="predicted"/>
<name>A0A450ZN40_9GAMM</name>
<accession>A0A450ZN40</accession>
<organism evidence="2">
    <name type="scientific">Candidatus Kentrum sp. TUN</name>
    <dbReference type="NCBI Taxonomy" id="2126343"/>
    <lineage>
        <taxon>Bacteria</taxon>
        <taxon>Pseudomonadati</taxon>
        <taxon>Pseudomonadota</taxon>
        <taxon>Gammaproteobacteria</taxon>
        <taxon>Candidatus Kentrum</taxon>
    </lineage>
</organism>
<feature type="region of interest" description="Disordered" evidence="1">
    <location>
        <begin position="1"/>
        <end position="24"/>
    </location>
</feature>
<evidence type="ECO:0000256" key="1">
    <source>
        <dbReference type="SAM" id="MobiDB-lite"/>
    </source>
</evidence>
<dbReference type="AlphaFoldDB" id="A0A450ZN40"/>
<sequence length="454" mass="51136">MGSCLSGESNASAGVPGTAHEDSTRRSQVNEAVFLCLRIGKIKILTEPLGGVRLPPFQSRREALTCFRSRSRYRYPQDECWIVVGDSVSGRHAEDFRLFRHRERQFGAFLERQGLPKRSDPTKDVLWAPTDSLSYIDGNGVDLFGGKTQGYPYHLAILAVAILLETRFSDKCYLFGDIEPIQVGHMCHWVHKTLNTPLITPICLDGKRLYRRISALYEDPHHAIERFQVLFAGSEVEKFESLLRYAERQTVFDVFMEELGGYSSFNQYGAIQLVSKFLSATRNLEELIEIVLRIAEQGKKTEEWNLEALLRMLCRHYLTFACEERKPLDVLDQDELITIDDALSQAFMIAAGKPTKIDAYKKASDVLKTFCSVQPEKRAVFQALPVLAYPVNSIRQCALLPQGATYISPGLRRSSYPGSARATQPTLKGLRHCFPRPPLRNPVGVGSLCLPFPG</sequence>
<protein>
    <submittedName>
        <fullName evidence="2">Uncharacterized protein</fullName>
    </submittedName>
</protein>